<protein>
    <recommendedName>
        <fullName evidence="4">CsbD family protein</fullName>
    </recommendedName>
</protein>
<evidence type="ECO:0008006" key="4">
    <source>
        <dbReference type="Google" id="ProtNLM"/>
    </source>
</evidence>
<feature type="region of interest" description="Disordered" evidence="1">
    <location>
        <begin position="73"/>
        <end position="92"/>
    </location>
</feature>
<accession>A0ABX6UMT5</accession>
<dbReference type="Proteomes" id="UP000593880">
    <property type="component" value="Chromosome"/>
</dbReference>
<dbReference type="EMBL" id="CP030057">
    <property type="protein sequence ID" value="QOZ62655.1"/>
    <property type="molecule type" value="Genomic_DNA"/>
</dbReference>
<evidence type="ECO:0000313" key="2">
    <source>
        <dbReference type="EMBL" id="QOZ62655.1"/>
    </source>
</evidence>
<name>A0ABX6UMT5_9BRAD</name>
<evidence type="ECO:0000313" key="3">
    <source>
        <dbReference type="Proteomes" id="UP000593880"/>
    </source>
</evidence>
<gene>
    <name evidence="2" type="ORF">XH86_30845</name>
</gene>
<keyword evidence="3" id="KW-1185">Reference proteome</keyword>
<organism evidence="2 3">
    <name type="scientific">Bradyrhizobium guangdongense</name>
    <dbReference type="NCBI Taxonomy" id="1325090"/>
    <lineage>
        <taxon>Bacteria</taxon>
        <taxon>Pseudomonadati</taxon>
        <taxon>Pseudomonadota</taxon>
        <taxon>Alphaproteobacteria</taxon>
        <taxon>Hyphomicrobiales</taxon>
        <taxon>Nitrobacteraceae</taxon>
        <taxon>Bradyrhizobium</taxon>
    </lineage>
</organism>
<feature type="compositionally biased region" description="Basic residues" evidence="1">
    <location>
        <begin position="83"/>
        <end position="92"/>
    </location>
</feature>
<reference evidence="2 3" key="1">
    <citation type="submission" date="2018-06" db="EMBL/GenBank/DDBJ databases">
        <title>Comparative genomics of rhizobia nodulating Arachis hypogaea in China.</title>
        <authorList>
            <person name="Li Y."/>
        </authorList>
    </citation>
    <scope>NUCLEOTIDE SEQUENCE [LARGE SCALE GENOMIC DNA]</scope>
    <source>
        <strain evidence="2 3">CCBAU 51658</strain>
    </source>
</reference>
<evidence type="ECO:0000256" key="1">
    <source>
        <dbReference type="SAM" id="MobiDB-lite"/>
    </source>
</evidence>
<sequence>MVVAPSSTQQKRGCVAARFQSRSVIQEIEMTKTGTSDHRILTQRARAAHLAGKVIDERADNSAKGDDQAMRRFDRGTIGVQGRPRRSFKKNY</sequence>
<proteinExistence type="predicted"/>